<evidence type="ECO:0000313" key="10">
    <source>
        <dbReference type="Proteomes" id="UP000214610"/>
    </source>
</evidence>
<dbReference type="GO" id="GO:0016776">
    <property type="term" value="F:phosphotransferase activity, phosphate group as acceptor"/>
    <property type="evidence" value="ECO:0007669"/>
    <property type="project" value="TreeGrafter"/>
</dbReference>
<dbReference type="GO" id="GO:0009244">
    <property type="term" value="P:lipopolysaccharide core region biosynthetic process"/>
    <property type="evidence" value="ECO:0007669"/>
    <property type="project" value="TreeGrafter"/>
</dbReference>
<gene>
    <name evidence="9" type="ORF">ADH67_11465</name>
</gene>
<evidence type="ECO:0000256" key="4">
    <source>
        <dbReference type="ARBA" id="ARBA00022692"/>
    </source>
</evidence>
<feature type="transmembrane region" description="Helical" evidence="7">
    <location>
        <begin position="56"/>
        <end position="77"/>
    </location>
</feature>
<dbReference type="PANTHER" id="PTHR30443">
    <property type="entry name" value="INNER MEMBRANE PROTEIN"/>
    <property type="match status" value="1"/>
</dbReference>
<keyword evidence="4 7" id="KW-0812">Transmembrane</keyword>
<keyword evidence="5 7" id="KW-1133">Transmembrane helix</keyword>
<keyword evidence="10" id="KW-1185">Reference proteome</keyword>
<evidence type="ECO:0000256" key="2">
    <source>
        <dbReference type="ARBA" id="ARBA00022475"/>
    </source>
</evidence>
<keyword evidence="6 7" id="KW-0472">Membrane</keyword>
<keyword evidence="2" id="KW-1003">Cell membrane</keyword>
<dbReference type="InterPro" id="IPR017850">
    <property type="entry name" value="Alkaline_phosphatase_core_sf"/>
</dbReference>
<evidence type="ECO:0000256" key="5">
    <source>
        <dbReference type="ARBA" id="ARBA00022989"/>
    </source>
</evidence>
<evidence type="ECO:0000256" key="7">
    <source>
        <dbReference type="SAM" id="Phobius"/>
    </source>
</evidence>
<organism evidence="9 10">
    <name type="scientific">Turicimonas muris</name>
    <dbReference type="NCBI Taxonomy" id="1796652"/>
    <lineage>
        <taxon>Bacteria</taxon>
        <taxon>Pseudomonadati</taxon>
        <taxon>Pseudomonadota</taxon>
        <taxon>Betaproteobacteria</taxon>
        <taxon>Burkholderiales</taxon>
        <taxon>Sutterellaceae</taxon>
        <taxon>Turicimonas</taxon>
    </lineage>
</organism>
<evidence type="ECO:0000259" key="8">
    <source>
        <dbReference type="Pfam" id="PF00884"/>
    </source>
</evidence>
<dbReference type="GeneID" id="78363692"/>
<dbReference type="EMBL" id="NHMP01000009">
    <property type="protein sequence ID" value="OXE45535.1"/>
    <property type="molecule type" value="Genomic_DNA"/>
</dbReference>
<dbReference type="PANTHER" id="PTHR30443:SF2">
    <property type="entry name" value="PHOSPHOETHANOLAMINE TRANSFERASE EPTC"/>
    <property type="match status" value="1"/>
</dbReference>
<protein>
    <recommendedName>
        <fullName evidence="8">Sulfatase N-terminal domain-containing protein</fullName>
    </recommendedName>
</protein>
<dbReference type="Proteomes" id="UP000214610">
    <property type="component" value="Unassembled WGS sequence"/>
</dbReference>
<feature type="transmembrane region" description="Helical" evidence="7">
    <location>
        <begin position="31"/>
        <end position="49"/>
    </location>
</feature>
<dbReference type="CDD" id="cd16017">
    <property type="entry name" value="LptA"/>
    <property type="match status" value="1"/>
</dbReference>
<feature type="domain" description="Sulfatase N-terminal" evidence="8">
    <location>
        <begin position="214"/>
        <end position="500"/>
    </location>
</feature>
<dbReference type="InterPro" id="IPR040423">
    <property type="entry name" value="PEA_transferase"/>
</dbReference>
<dbReference type="InterPro" id="IPR058130">
    <property type="entry name" value="PEA_transf_C"/>
</dbReference>
<proteinExistence type="predicted"/>
<dbReference type="AlphaFoldDB" id="A0A227KDR1"/>
<accession>A0A227KDR1</accession>
<name>A0A227KDR1_9BURK</name>
<keyword evidence="3" id="KW-0808">Transferase</keyword>
<dbReference type="Gene3D" id="3.40.720.10">
    <property type="entry name" value="Alkaline Phosphatase, subunit A"/>
    <property type="match status" value="1"/>
</dbReference>
<evidence type="ECO:0000256" key="3">
    <source>
        <dbReference type="ARBA" id="ARBA00022679"/>
    </source>
</evidence>
<feature type="transmembrane region" description="Helical" evidence="7">
    <location>
        <begin position="113"/>
        <end position="132"/>
    </location>
</feature>
<dbReference type="RefSeq" id="WP_066592105.1">
    <property type="nucleotide sequence ID" value="NZ_CAJTBZ010000020.1"/>
</dbReference>
<dbReference type="InterPro" id="IPR000917">
    <property type="entry name" value="Sulfatase_N"/>
</dbReference>
<reference evidence="10" key="1">
    <citation type="submission" date="2017-05" db="EMBL/GenBank/DDBJ databases">
        <title>Improved OligoMM genomes.</title>
        <authorList>
            <person name="Garzetti D."/>
        </authorList>
    </citation>
    <scope>NUCLEOTIDE SEQUENCE [LARGE SCALE GENOMIC DNA]</scope>
    <source>
        <strain evidence="10">YL45</strain>
    </source>
</reference>
<dbReference type="SUPFAM" id="SSF53649">
    <property type="entry name" value="Alkaline phosphatase-like"/>
    <property type="match status" value="1"/>
</dbReference>
<evidence type="ECO:0000313" key="9">
    <source>
        <dbReference type="EMBL" id="OXE45535.1"/>
    </source>
</evidence>
<comment type="subcellular location">
    <subcellularLocation>
        <location evidence="1">Cell membrane</location>
        <topology evidence="1">Multi-pass membrane protein</topology>
    </subcellularLocation>
</comment>
<feature type="transmembrane region" description="Helical" evidence="7">
    <location>
        <begin position="144"/>
        <end position="161"/>
    </location>
</feature>
<evidence type="ECO:0000256" key="6">
    <source>
        <dbReference type="ARBA" id="ARBA00023136"/>
    </source>
</evidence>
<evidence type="ECO:0000256" key="1">
    <source>
        <dbReference type="ARBA" id="ARBA00004651"/>
    </source>
</evidence>
<sequence>MKKNKAAVLVFIWFLLSYLFGWYAVGAIKSLQVLLFSFPFALILLFPFSSNIRKTLFCLSLVIFGLSDFYLGIQAYLRDAYEASLNSGFVLESVANTSFSESKEYLMAMAPQIVLWSAVAFFIFLAQAYLAISLVKGKPSRSKFFYWFAGLIICLSLFGWYQRAWRAHFPPVSLLTFYQSCEEKKSYWKNIKAENNAALDRAANHILSVEQGPRTIVLVVGESMNRENMSLYGYDRDTTPRLKEADKDSELHVSKEAFSTQSSTVAAFNDMFEFPDSSSISKAKLFAFFKAAGYKIYWISNQDDVAIKAEFQDFSNTAVNLNRVAGRSSTSMDEKVLPELEKALQTPSDKKLIVVHLIGIHPHFSFRYPSEMSSLWNDQDATRARLEEKGRSIRTLEMLEHYDRAMLYQDAVLFDTLKLTQNFDKNHPDVKTSWIFLSDHSVETGQRKDRTGHSNNSLGGYTIPFLFWTPYSDLSEGEEVQEGSSFRSDWLSYMLLDLAGIHCNFPIFEKSWLSKQYKWKEPKVVTDLKQKIED</sequence>
<dbReference type="Pfam" id="PF00884">
    <property type="entry name" value="Sulfatase"/>
    <property type="match status" value="1"/>
</dbReference>
<comment type="caution">
    <text evidence="9">The sequence shown here is derived from an EMBL/GenBank/DDBJ whole genome shotgun (WGS) entry which is preliminary data.</text>
</comment>
<dbReference type="GO" id="GO:0005886">
    <property type="term" value="C:plasma membrane"/>
    <property type="evidence" value="ECO:0007669"/>
    <property type="project" value="UniProtKB-SubCell"/>
</dbReference>